<keyword evidence="1" id="KW-0732">Signal</keyword>
<proteinExistence type="predicted"/>
<evidence type="ECO:0000313" key="3">
    <source>
        <dbReference type="EMBL" id="SHJ47187.1"/>
    </source>
</evidence>
<dbReference type="NCBIfam" id="TIGR02145">
    <property type="entry name" value="Fib_succ_major"/>
    <property type="match status" value="1"/>
</dbReference>
<dbReference type="RefSeq" id="WP_073118655.1">
    <property type="nucleotide sequence ID" value="NZ_FRAA01000001.1"/>
</dbReference>
<dbReference type="AlphaFoldDB" id="A0A1M6JKH5"/>
<dbReference type="STRING" id="156994.SAMN04488028_101228"/>
<organism evidence="3 4">
    <name type="scientific">Reichenbachiella agariperforans</name>
    <dbReference type="NCBI Taxonomy" id="156994"/>
    <lineage>
        <taxon>Bacteria</taxon>
        <taxon>Pseudomonadati</taxon>
        <taxon>Bacteroidota</taxon>
        <taxon>Cytophagia</taxon>
        <taxon>Cytophagales</taxon>
        <taxon>Reichenbachiellaceae</taxon>
        <taxon>Reichenbachiella</taxon>
    </lineage>
</organism>
<feature type="signal peptide" evidence="1">
    <location>
        <begin position="1"/>
        <end position="22"/>
    </location>
</feature>
<dbReference type="InterPro" id="IPR011871">
    <property type="entry name" value="Fib_succ_major"/>
</dbReference>
<dbReference type="EMBL" id="FRAA01000001">
    <property type="protein sequence ID" value="SHJ47187.1"/>
    <property type="molecule type" value="Genomic_DNA"/>
</dbReference>
<accession>A0A1M6JKH5</accession>
<evidence type="ECO:0000256" key="1">
    <source>
        <dbReference type="SAM" id="SignalP"/>
    </source>
</evidence>
<sequence>MKKKITTFIIGLVAAISHGLSAQDITGVFFDPRDGQEYETVFIELQLEGGASVVKEWLGQNLNYPMEGAFCYKNYEEYCDTFGRLYNWKAALEACPAGWHLPDDVEIGSLTSKHGGSKSAGATFKEGGESGLNLLMAGFGEANGTFIDVGVNGYYWKRANKEDRTPGLLTIHNGVDYFTDDSIDGTHRNSIRCVRD</sequence>
<feature type="chain" id="PRO_5012861618" evidence="1">
    <location>
        <begin position="23"/>
        <end position="196"/>
    </location>
</feature>
<dbReference type="Pfam" id="PF09603">
    <property type="entry name" value="Fib_succ_major"/>
    <property type="match status" value="1"/>
</dbReference>
<reference evidence="4" key="1">
    <citation type="submission" date="2016-11" db="EMBL/GenBank/DDBJ databases">
        <authorList>
            <person name="Varghese N."/>
            <person name="Submissions S."/>
        </authorList>
    </citation>
    <scope>NUCLEOTIDE SEQUENCE [LARGE SCALE GENOMIC DNA]</scope>
    <source>
        <strain evidence="4">DSM 26134</strain>
    </source>
</reference>
<keyword evidence="4" id="KW-1185">Reference proteome</keyword>
<gene>
    <name evidence="3" type="ORF">SAMN04488028_101228</name>
</gene>
<evidence type="ECO:0000259" key="2">
    <source>
        <dbReference type="Pfam" id="PF09603"/>
    </source>
</evidence>
<name>A0A1M6JKH5_REIAG</name>
<evidence type="ECO:0000313" key="4">
    <source>
        <dbReference type="Proteomes" id="UP000184474"/>
    </source>
</evidence>
<feature type="domain" description="Fibrobacter succinogenes major paralogous" evidence="2">
    <location>
        <begin position="65"/>
        <end position="195"/>
    </location>
</feature>
<dbReference type="Proteomes" id="UP000184474">
    <property type="component" value="Unassembled WGS sequence"/>
</dbReference>
<protein>
    <submittedName>
        <fullName evidence="3">Major paralogous domain-containing protein</fullName>
    </submittedName>
</protein>